<dbReference type="Proteomes" id="UP000583556">
    <property type="component" value="Unassembled WGS sequence"/>
</dbReference>
<keyword evidence="7" id="KW-1185">Reference proteome</keyword>
<dbReference type="PANTHER" id="PTHR42792">
    <property type="entry name" value="FLAGELLIN"/>
    <property type="match status" value="1"/>
</dbReference>
<dbReference type="InterPro" id="IPR001029">
    <property type="entry name" value="Flagellin_N"/>
</dbReference>
<name>A0A7Y0BMB8_9SPHN</name>
<evidence type="ECO:0000256" key="4">
    <source>
        <dbReference type="ARBA" id="ARBA00023143"/>
    </source>
</evidence>
<dbReference type="GO" id="GO:0005198">
    <property type="term" value="F:structural molecule activity"/>
    <property type="evidence" value="ECO:0007669"/>
    <property type="project" value="InterPro"/>
</dbReference>
<gene>
    <name evidence="6" type="ORF">HHL27_04630</name>
</gene>
<keyword evidence="6" id="KW-0282">Flagellum</keyword>
<dbReference type="EMBL" id="JABBGM010000002">
    <property type="protein sequence ID" value="NML92954.1"/>
    <property type="molecule type" value="Genomic_DNA"/>
</dbReference>
<dbReference type="Gene3D" id="1.20.1330.10">
    <property type="entry name" value="f41 fragment of flagellin, N-terminal domain"/>
    <property type="match status" value="1"/>
</dbReference>
<keyword evidence="6" id="KW-0966">Cell projection</keyword>
<evidence type="ECO:0000259" key="5">
    <source>
        <dbReference type="Pfam" id="PF00669"/>
    </source>
</evidence>
<evidence type="ECO:0000256" key="2">
    <source>
        <dbReference type="ARBA" id="ARBA00004613"/>
    </source>
</evidence>
<dbReference type="GO" id="GO:0005576">
    <property type="term" value="C:extracellular region"/>
    <property type="evidence" value="ECO:0007669"/>
    <property type="project" value="UniProtKB-SubCell"/>
</dbReference>
<proteinExistence type="inferred from homology"/>
<protein>
    <submittedName>
        <fullName evidence="6">Flagellar biosynthesis protein FlgL</fullName>
    </submittedName>
</protein>
<keyword evidence="6" id="KW-0969">Cilium</keyword>
<dbReference type="AlphaFoldDB" id="A0A7Y0BMB8"/>
<organism evidence="6 7">
    <name type="scientific">Novosphingobium olei</name>
    <dbReference type="NCBI Taxonomy" id="2728851"/>
    <lineage>
        <taxon>Bacteria</taxon>
        <taxon>Pseudomonadati</taxon>
        <taxon>Pseudomonadota</taxon>
        <taxon>Alphaproteobacteria</taxon>
        <taxon>Sphingomonadales</taxon>
        <taxon>Sphingomonadaceae</taxon>
        <taxon>Novosphingobium</taxon>
    </lineage>
</organism>
<sequence length="306" mass="31531">MTIFATSTSAFFDRGALDLTSLRSQAEQLQSQIGSGQKLTASSDDPLAASRLRMLARNDAIAKIDTAAANRATADLNLVDSALNEFASFVTRAKELATQAATGTLTDSQRKSIATELGQIHGNLVALANSRDSAGNALFGGDTAGNAYQLDSAGNASYIGSGSAGELSLGDGQSVARSFTGPEFLEFQSGGTSKDLLATIKGLADTLTTGGTGAASAANAALTTLGDGLDSITTTQTVLGARLSWIDLNTQRQQVMGEARSEEQSTLGTTDLTEALTRLSELSTVLQASQASFTKLASLSLFDLLK</sequence>
<evidence type="ECO:0000313" key="6">
    <source>
        <dbReference type="EMBL" id="NML92954.1"/>
    </source>
</evidence>
<reference evidence="6 7" key="1">
    <citation type="submission" date="2020-04" db="EMBL/GenBank/DDBJ databases">
        <title>Novosphingobium sp. TW-4 isolated from soil.</title>
        <authorList>
            <person name="Dahal R.H."/>
            <person name="Chaudhary D.K."/>
        </authorList>
    </citation>
    <scope>NUCLEOTIDE SEQUENCE [LARGE SCALE GENOMIC DNA]</scope>
    <source>
        <strain evidence="6 7">TW-4</strain>
    </source>
</reference>
<dbReference type="PANTHER" id="PTHR42792:SF1">
    <property type="entry name" value="FLAGELLAR HOOK-ASSOCIATED PROTEIN 3"/>
    <property type="match status" value="1"/>
</dbReference>
<dbReference type="SUPFAM" id="SSF64518">
    <property type="entry name" value="Phase 1 flagellin"/>
    <property type="match status" value="1"/>
</dbReference>
<comment type="similarity">
    <text evidence="3">Belongs to the bacterial flagellin family.</text>
</comment>
<dbReference type="RefSeq" id="WP_169492227.1">
    <property type="nucleotide sequence ID" value="NZ_JABBGM010000002.1"/>
</dbReference>
<dbReference type="GO" id="GO:0009288">
    <property type="term" value="C:bacterial-type flagellum"/>
    <property type="evidence" value="ECO:0007669"/>
    <property type="project" value="UniProtKB-SubCell"/>
</dbReference>
<evidence type="ECO:0000313" key="7">
    <source>
        <dbReference type="Proteomes" id="UP000583556"/>
    </source>
</evidence>
<keyword evidence="4" id="KW-0975">Bacterial flagellum</keyword>
<comment type="caution">
    <text evidence="6">The sequence shown here is derived from an EMBL/GenBank/DDBJ whole genome shotgun (WGS) entry which is preliminary data.</text>
</comment>
<comment type="subcellular location">
    <subcellularLocation>
        <location evidence="1">Bacterial flagellum</location>
    </subcellularLocation>
    <subcellularLocation>
        <location evidence="2">Secreted</location>
    </subcellularLocation>
</comment>
<accession>A0A7Y0BMB8</accession>
<feature type="domain" description="Flagellin N-terminal" evidence="5">
    <location>
        <begin position="21"/>
        <end position="141"/>
    </location>
</feature>
<evidence type="ECO:0000256" key="1">
    <source>
        <dbReference type="ARBA" id="ARBA00004365"/>
    </source>
</evidence>
<dbReference type="InterPro" id="IPR001492">
    <property type="entry name" value="Flagellin"/>
</dbReference>
<dbReference type="Pfam" id="PF00669">
    <property type="entry name" value="Flagellin_N"/>
    <property type="match status" value="1"/>
</dbReference>
<evidence type="ECO:0000256" key="3">
    <source>
        <dbReference type="ARBA" id="ARBA00005709"/>
    </source>
</evidence>